<feature type="domain" description="PDZ" evidence="13">
    <location>
        <begin position="199"/>
        <end position="244"/>
    </location>
</feature>
<evidence type="ECO:0000256" key="8">
    <source>
        <dbReference type="ARBA" id="ARBA00022989"/>
    </source>
</evidence>
<keyword evidence="4 14" id="KW-0645">Protease</keyword>
<comment type="similarity">
    <text evidence="3">Belongs to the peptidase M50B family.</text>
</comment>
<evidence type="ECO:0000256" key="4">
    <source>
        <dbReference type="ARBA" id="ARBA00022670"/>
    </source>
</evidence>
<dbReference type="Pfam" id="PF17820">
    <property type="entry name" value="PDZ_6"/>
    <property type="match status" value="1"/>
</dbReference>
<dbReference type="Gene3D" id="2.30.42.10">
    <property type="match status" value="1"/>
</dbReference>
<organism evidence="14 15">
    <name type="scientific">Micrococcus endophyticus</name>
    <dbReference type="NCBI Taxonomy" id="455343"/>
    <lineage>
        <taxon>Bacteria</taxon>
        <taxon>Bacillati</taxon>
        <taxon>Actinomycetota</taxon>
        <taxon>Actinomycetes</taxon>
        <taxon>Micrococcales</taxon>
        <taxon>Micrococcaceae</taxon>
        <taxon>Micrococcus</taxon>
    </lineage>
</organism>
<dbReference type="InterPro" id="IPR008915">
    <property type="entry name" value="Peptidase_M50"/>
</dbReference>
<dbReference type="RefSeq" id="WP_184171813.1">
    <property type="nucleotide sequence ID" value="NZ_BAABAG010000007.1"/>
</dbReference>
<evidence type="ECO:0000256" key="11">
    <source>
        <dbReference type="SAM" id="Phobius"/>
    </source>
</evidence>
<keyword evidence="5 11" id="KW-0812">Transmembrane</keyword>
<evidence type="ECO:0000256" key="5">
    <source>
        <dbReference type="ARBA" id="ARBA00022692"/>
    </source>
</evidence>
<dbReference type="InterPro" id="IPR036034">
    <property type="entry name" value="PDZ_sf"/>
</dbReference>
<dbReference type="InterPro" id="IPR041489">
    <property type="entry name" value="PDZ_6"/>
</dbReference>
<evidence type="ECO:0000256" key="1">
    <source>
        <dbReference type="ARBA" id="ARBA00001947"/>
    </source>
</evidence>
<comment type="caution">
    <text evidence="14">The sequence shown here is derived from an EMBL/GenBank/DDBJ whole genome shotgun (WGS) entry which is preliminary data.</text>
</comment>
<evidence type="ECO:0000313" key="15">
    <source>
        <dbReference type="Proteomes" id="UP000567246"/>
    </source>
</evidence>
<feature type="transmembrane region" description="Helical" evidence="11">
    <location>
        <begin position="133"/>
        <end position="155"/>
    </location>
</feature>
<reference evidence="14 15" key="1">
    <citation type="submission" date="2020-08" db="EMBL/GenBank/DDBJ databases">
        <title>Sequencing the genomes of 1000 actinobacteria strains.</title>
        <authorList>
            <person name="Klenk H.-P."/>
        </authorList>
    </citation>
    <scope>NUCLEOTIDE SEQUENCE [LARGE SCALE GENOMIC DNA]</scope>
    <source>
        <strain evidence="14 15">DSM 17945</strain>
    </source>
</reference>
<protein>
    <submittedName>
        <fullName evidence="14">Membrane-associated protease RseP (Regulator of RpoE activity)</fullName>
    </submittedName>
</protein>
<feature type="transmembrane region" description="Helical" evidence="11">
    <location>
        <begin position="366"/>
        <end position="386"/>
    </location>
</feature>
<comment type="subcellular location">
    <subcellularLocation>
        <location evidence="2">Membrane</location>
        <topology evidence="2">Multi-pass membrane protein</topology>
    </subcellularLocation>
</comment>
<dbReference type="EMBL" id="JACHMW010000001">
    <property type="protein sequence ID" value="MBB5848605.1"/>
    <property type="molecule type" value="Genomic_DNA"/>
</dbReference>
<name>A0A7W9JIM8_9MICC</name>
<dbReference type="CDD" id="cd06163">
    <property type="entry name" value="S2P-M50_PDZ_RseP-like"/>
    <property type="match status" value="1"/>
</dbReference>
<evidence type="ECO:0000256" key="10">
    <source>
        <dbReference type="ARBA" id="ARBA00023136"/>
    </source>
</evidence>
<evidence type="ECO:0000256" key="7">
    <source>
        <dbReference type="ARBA" id="ARBA00022833"/>
    </source>
</evidence>
<evidence type="ECO:0000256" key="3">
    <source>
        <dbReference type="ARBA" id="ARBA00007931"/>
    </source>
</evidence>
<dbReference type="PANTHER" id="PTHR42837">
    <property type="entry name" value="REGULATOR OF SIGMA-E PROTEASE RSEP"/>
    <property type="match status" value="1"/>
</dbReference>
<dbReference type="Pfam" id="PF02163">
    <property type="entry name" value="Peptidase_M50"/>
    <property type="match status" value="1"/>
</dbReference>
<keyword evidence="9" id="KW-0482">Metalloprotease</keyword>
<sequence length="455" mass="48078">MSAVEVLWYVLGVVAVALGLAVSIALHEVGHLVPAKLFGVRVTQYMIGFGPTIASWRRGETEYGFKAVPLGGYVAMVGMLPPPRPGQAPRTASTGFVQQLGRMADDARIQAAAELTAADEGRQFIQLPVWKRVVIMLGGPFMNLLIALGVTALLVTTVGTSQPSTTAAEVYRCVVTTDEQQARAAEGGGQDCRPGDPVAPAHEAGLRPGDTVTSFDGRPVEDWDALSGLIRERAGQPTAIEWERDGEPHSATITPRLTQRPVTDAVGRPERAPDGTALTEEVGFIGMGSQIETVRQSPLAAGPVVAQQVRGVVDVVLVLPQRLWDTAVAVVTPAERDPDGPMSVVGVGRIAGEAAALQEAELADKAALLLSLVAGVNVALMVFNLIPLLPLDGGHVVGALWEALRRGWARLRGRPDPGPFDLARMLPVTYAVAGLMLVMGVVLIVADIVEPIRLF</sequence>
<evidence type="ECO:0000259" key="13">
    <source>
        <dbReference type="Pfam" id="PF17820"/>
    </source>
</evidence>
<feature type="domain" description="Peptidase M50" evidence="12">
    <location>
        <begin position="16"/>
        <end position="406"/>
    </location>
</feature>
<keyword evidence="8 11" id="KW-1133">Transmembrane helix</keyword>
<gene>
    <name evidence="14" type="ORF">HDA33_001169</name>
</gene>
<accession>A0A7W9JIM8</accession>
<comment type="cofactor">
    <cofactor evidence="1">
        <name>Zn(2+)</name>
        <dbReference type="ChEBI" id="CHEBI:29105"/>
    </cofactor>
</comment>
<evidence type="ECO:0000256" key="6">
    <source>
        <dbReference type="ARBA" id="ARBA00022801"/>
    </source>
</evidence>
<evidence type="ECO:0000256" key="9">
    <source>
        <dbReference type="ARBA" id="ARBA00023049"/>
    </source>
</evidence>
<keyword evidence="6" id="KW-0378">Hydrolase</keyword>
<proteinExistence type="inferred from homology"/>
<dbReference type="GO" id="GO:0004222">
    <property type="term" value="F:metalloendopeptidase activity"/>
    <property type="evidence" value="ECO:0007669"/>
    <property type="project" value="InterPro"/>
</dbReference>
<evidence type="ECO:0000259" key="12">
    <source>
        <dbReference type="Pfam" id="PF02163"/>
    </source>
</evidence>
<evidence type="ECO:0000313" key="14">
    <source>
        <dbReference type="EMBL" id="MBB5848605.1"/>
    </source>
</evidence>
<feature type="transmembrane region" description="Helical" evidence="11">
    <location>
        <begin position="6"/>
        <end position="26"/>
    </location>
</feature>
<dbReference type="GO" id="GO:0016020">
    <property type="term" value="C:membrane"/>
    <property type="evidence" value="ECO:0007669"/>
    <property type="project" value="UniProtKB-SubCell"/>
</dbReference>
<dbReference type="Proteomes" id="UP000567246">
    <property type="component" value="Unassembled WGS sequence"/>
</dbReference>
<dbReference type="AlphaFoldDB" id="A0A7W9JIM8"/>
<dbReference type="GO" id="GO:0006508">
    <property type="term" value="P:proteolysis"/>
    <property type="evidence" value="ECO:0007669"/>
    <property type="project" value="UniProtKB-KW"/>
</dbReference>
<dbReference type="SUPFAM" id="SSF50156">
    <property type="entry name" value="PDZ domain-like"/>
    <property type="match status" value="1"/>
</dbReference>
<evidence type="ECO:0000256" key="2">
    <source>
        <dbReference type="ARBA" id="ARBA00004141"/>
    </source>
</evidence>
<dbReference type="InterPro" id="IPR004387">
    <property type="entry name" value="Pept_M50_Zn"/>
</dbReference>
<feature type="transmembrane region" description="Helical" evidence="11">
    <location>
        <begin position="428"/>
        <end position="449"/>
    </location>
</feature>
<keyword evidence="15" id="KW-1185">Reference proteome</keyword>
<keyword evidence="7" id="KW-0862">Zinc</keyword>
<dbReference type="CDD" id="cd23081">
    <property type="entry name" value="cpPDZ_EcRseP-like"/>
    <property type="match status" value="1"/>
</dbReference>
<keyword evidence="10 11" id="KW-0472">Membrane</keyword>
<dbReference type="PANTHER" id="PTHR42837:SF2">
    <property type="entry name" value="MEMBRANE METALLOPROTEASE ARASP2, CHLOROPLASTIC-RELATED"/>
    <property type="match status" value="1"/>
</dbReference>